<keyword evidence="1" id="KW-0812">Transmembrane</keyword>
<reference evidence="2 3" key="1">
    <citation type="submission" date="2016-10" db="EMBL/GenBank/DDBJ databases">
        <authorList>
            <person name="de Groot N.N."/>
        </authorList>
    </citation>
    <scope>NUCLEOTIDE SEQUENCE [LARGE SCALE GENOMIC DNA]</scope>
    <source>
        <strain evidence="2 3">DSM 23553</strain>
    </source>
</reference>
<gene>
    <name evidence="2" type="ORF">SAMN04488034_10719</name>
</gene>
<keyword evidence="1" id="KW-1133">Transmembrane helix</keyword>
<organism evidence="2 3">
    <name type="scientific">Salinimicrobium catena</name>
    <dbReference type="NCBI Taxonomy" id="390640"/>
    <lineage>
        <taxon>Bacteria</taxon>
        <taxon>Pseudomonadati</taxon>
        <taxon>Bacteroidota</taxon>
        <taxon>Flavobacteriia</taxon>
        <taxon>Flavobacteriales</taxon>
        <taxon>Flavobacteriaceae</taxon>
        <taxon>Salinimicrobium</taxon>
    </lineage>
</organism>
<evidence type="ECO:0000313" key="2">
    <source>
        <dbReference type="EMBL" id="SEF06701.1"/>
    </source>
</evidence>
<sequence length="42" mass="4906">MEVEEKSNKRNYGRMGCFVAILILILIIILIATGVMNYPWEY</sequence>
<evidence type="ECO:0000313" key="3">
    <source>
        <dbReference type="Proteomes" id="UP000199448"/>
    </source>
</evidence>
<name>A0A1H5P0W1_9FLAO</name>
<dbReference type="EMBL" id="FNUG01000007">
    <property type="protein sequence ID" value="SEF06701.1"/>
    <property type="molecule type" value="Genomic_DNA"/>
</dbReference>
<accession>A0A1H5P0W1</accession>
<dbReference type="Proteomes" id="UP000199448">
    <property type="component" value="Unassembled WGS sequence"/>
</dbReference>
<evidence type="ECO:0000256" key="1">
    <source>
        <dbReference type="SAM" id="Phobius"/>
    </source>
</evidence>
<keyword evidence="1" id="KW-0472">Membrane</keyword>
<dbReference type="STRING" id="390640.SAMN04488034_10719"/>
<proteinExistence type="predicted"/>
<dbReference type="AlphaFoldDB" id="A0A1H5P0W1"/>
<feature type="transmembrane region" description="Helical" evidence="1">
    <location>
        <begin position="12"/>
        <end position="36"/>
    </location>
</feature>
<keyword evidence="3" id="KW-1185">Reference proteome</keyword>
<protein>
    <submittedName>
        <fullName evidence="2">Uncharacterized protein</fullName>
    </submittedName>
</protein>